<organism evidence="1 2">
    <name type="scientific">Clohesyomyces aquaticus</name>
    <dbReference type="NCBI Taxonomy" id="1231657"/>
    <lineage>
        <taxon>Eukaryota</taxon>
        <taxon>Fungi</taxon>
        <taxon>Dikarya</taxon>
        <taxon>Ascomycota</taxon>
        <taxon>Pezizomycotina</taxon>
        <taxon>Dothideomycetes</taxon>
        <taxon>Pleosporomycetidae</taxon>
        <taxon>Pleosporales</taxon>
        <taxon>Lindgomycetaceae</taxon>
        <taxon>Clohesyomyces</taxon>
    </lineage>
</organism>
<accession>A0A1Y1ZRR1</accession>
<evidence type="ECO:0000313" key="1">
    <source>
        <dbReference type="EMBL" id="ORY12926.1"/>
    </source>
</evidence>
<dbReference type="EMBL" id="MCFA01000046">
    <property type="protein sequence ID" value="ORY12926.1"/>
    <property type="molecule type" value="Genomic_DNA"/>
</dbReference>
<dbReference type="Gene3D" id="3.20.170.20">
    <property type="entry name" value="Protein of unknown function DUF952"/>
    <property type="match status" value="1"/>
</dbReference>
<comment type="caution">
    <text evidence="1">The sequence shown here is derived from an EMBL/GenBank/DDBJ whole genome shotgun (WGS) entry which is preliminary data.</text>
</comment>
<dbReference type="SUPFAM" id="SSF56399">
    <property type="entry name" value="ADP-ribosylation"/>
    <property type="match status" value="1"/>
</dbReference>
<name>A0A1Y1ZRR1_9PLEO</name>
<feature type="non-terminal residue" evidence="1">
    <location>
        <position position="1"/>
    </location>
</feature>
<evidence type="ECO:0000313" key="2">
    <source>
        <dbReference type="Proteomes" id="UP000193144"/>
    </source>
</evidence>
<dbReference type="InterPro" id="IPR009297">
    <property type="entry name" value="DUF952"/>
</dbReference>
<gene>
    <name evidence="1" type="ORF">BCR34DRAFT_481829</name>
</gene>
<dbReference type="AlphaFoldDB" id="A0A1Y1ZRR1"/>
<protein>
    <recommendedName>
        <fullName evidence="3">DUF952 domain-containing protein</fullName>
    </recommendedName>
</protein>
<evidence type="ECO:0008006" key="3">
    <source>
        <dbReference type="Google" id="ProtNLM"/>
    </source>
</evidence>
<dbReference type="OrthoDB" id="3335358at2759"/>
<dbReference type="Pfam" id="PF06108">
    <property type="entry name" value="DUF952"/>
    <property type="match status" value="1"/>
</dbReference>
<keyword evidence="2" id="KW-1185">Reference proteome</keyword>
<sequence length="117" mass="12969">PLPPPSHLYKILPSAPPTPLPHTLPLSDLDRTDGFIHLSTSSQVPGTAEKFFAEFEELWLLKINYKELVDGSGELKWEEVGRGCFAHLYGMDLGAANVKEVVRAERGEGWGGLVLEW</sequence>
<dbReference type="STRING" id="1231657.A0A1Y1ZRR1"/>
<dbReference type="PANTHER" id="PTHR34129">
    <property type="entry name" value="BLR1139 PROTEIN"/>
    <property type="match status" value="1"/>
</dbReference>
<dbReference type="Proteomes" id="UP000193144">
    <property type="component" value="Unassembled WGS sequence"/>
</dbReference>
<proteinExistence type="predicted"/>
<reference evidence="1 2" key="1">
    <citation type="submission" date="2016-07" db="EMBL/GenBank/DDBJ databases">
        <title>Pervasive Adenine N6-methylation of Active Genes in Fungi.</title>
        <authorList>
            <consortium name="DOE Joint Genome Institute"/>
            <person name="Mondo S.J."/>
            <person name="Dannebaum R.O."/>
            <person name="Kuo R.C."/>
            <person name="Labutti K."/>
            <person name="Haridas S."/>
            <person name="Kuo A."/>
            <person name="Salamov A."/>
            <person name="Ahrendt S.R."/>
            <person name="Lipzen A."/>
            <person name="Sullivan W."/>
            <person name="Andreopoulos W.B."/>
            <person name="Clum A."/>
            <person name="Lindquist E."/>
            <person name="Daum C."/>
            <person name="Ramamoorthy G.K."/>
            <person name="Gryganskyi A."/>
            <person name="Culley D."/>
            <person name="Magnuson J.K."/>
            <person name="James T.Y."/>
            <person name="O'Malley M.A."/>
            <person name="Stajich J.E."/>
            <person name="Spatafora J.W."/>
            <person name="Visel A."/>
            <person name="Grigoriev I.V."/>
        </authorList>
    </citation>
    <scope>NUCLEOTIDE SEQUENCE [LARGE SCALE GENOMIC DNA]</scope>
    <source>
        <strain evidence="1 2">CBS 115471</strain>
    </source>
</reference>
<dbReference type="PANTHER" id="PTHR34129:SF1">
    <property type="entry name" value="DUF952 DOMAIN-CONTAINING PROTEIN"/>
    <property type="match status" value="1"/>
</dbReference>